<evidence type="ECO:0000256" key="1">
    <source>
        <dbReference type="ARBA" id="ARBA00004613"/>
    </source>
</evidence>
<accession>I3SYF1</accession>
<keyword evidence="3" id="KW-0732">Signal</keyword>
<evidence type="ECO:0000256" key="2">
    <source>
        <dbReference type="ARBA" id="ARBA00022525"/>
    </source>
</evidence>
<dbReference type="InterPro" id="IPR011065">
    <property type="entry name" value="Kunitz_inhibitor_STI-like_sf"/>
</dbReference>
<dbReference type="SMART" id="SM00452">
    <property type="entry name" value="STI"/>
    <property type="match status" value="1"/>
</dbReference>
<dbReference type="CDD" id="cd00178">
    <property type="entry name" value="beta-trefoil_STI"/>
    <property type="match status" value="1"/>
</dbReference>
<dbReference type="GO" id="GO:0005576">
    <property type="term" value="C:extracellular region"/>
    <property type="evidence" value="ECO:0007669"/>
    <property type="project" value="UniProtKB-SubCell"/>
</dbReference>
<organism evidence="4">
    <name type="scientific">Lotus japonicus</name>
    <name type="common">Lotus corniculatus var. japonicus</name>
    <dbReference type="NCBI Taxonomy" id="34305"/>
    <lineage>
        <taxon>Eukaryota</taxon>
        <taxon>Viridiplantae</taxon>
        <taxon>Streptophyta</taxon>
        <taxon>Embryophyta</taxon>
        <taxon>Tracheophyta</taxon>
        <taxon>Spermatophyta</taxon>
        <taxon>Magnoliopsida</taxon>
        <taxon>eudicotyledons</taxon>
        <taxon>Gunneridae</taxon>
        <taxon>Pentapetalae</taxon>
        <taxon>rosids</taxon>
        <taxon>fabids</taxon>
        <taxon>Fabales</taxon>
        <taxon>Fabaceae</taxon>
        <taxon>Papilionoideae</taxon>
        <taxon>50 kb inversion clade</taxon>
        <taxon>NPAAA clade</taxon>
        <taxon>Hologalegina</taxon>
        <taxon>robinioid clade</taxon>
        <taxon>Loteae</taxon>
        <taxon>Lotus</taxon>
    </lineage>
</organism>
<reference evidence="4" key="1">
    <citation type="submission" date="2012-05" db="EMBL/GenBank/DDBJ databases">
        <authorList>
            <person name="Krishnakumar V."/>
            <person name="Cheung F."/>
            <person name="Xiao Y."/>
            <person name="Chan A."/>
            <person name="Moskal W.A."/>
            <person name="Town C.D."/>
        </authorList>
    </citation>
    <scope>NUCLEOTIDE SEQUENCE</scope>
</reference>
<evidence type="ECO:0000256" key="3">
    <source>
        <dbReference type="SAM" id="SignalP"/>
    </source>
</evidence>
<feature type="signal peptide" evidence="3">
    <location>
        <begin position="1"/>
        <end position="27"/>
    </location>
</feature>
<feature type="chain" id="PRO_5003679630" evidence="3">
    <location>
        <begin position="28"/>
        <end position="225"/>
    </location>
</feature>
<dbReference type="EMBL" id="BT145499">
    <property type="protein sequence ID" value="AFK45293.1"/>
    <property type="molecule type" value="mRNA"/>
</dbReference>
<dbReference type="SUPFAM" id="SSF50386">
    <property type="entry name" value="STI-like"/>
    <property type="match status" value="1"/>
</dbReference>
<evidence type="ECO:0000313" key="4">
    <source>
        <dbReference type="EMBL" id="AFK45293.1"/>
    </source>
</evidence>
<keyword evidence="2" id="KW-0964">Secreted</keyword>
<dbReference type="PANTHER" id="PTHR33107:SF33">
    <property type="entry name" value="KUNITZ TYPE TRYPSIN INHIBITOR"/>
    <property type="match status" value="1"/>
</dbReference>
<dbReference type="InterPro" id="IPR002160">
    <property type="entry name" value="Prot_inh_Kunz-lg"/>
</dbReference>
<dbReference type="PANTHER" id="PTHR33107">
    <property type="entry name" value="KUNITZ TRYPSIN INHIBITOR 2"/>
    <property type="match status" value="1"/>
</dbReference>
<dbReference type="AlphaFoldDB" id="I3SYF1"/>
<dbReference type="Gene3D" id="2.80.10.50">
    <property type="match status" value="1"/>
</dbReference>
<protein>
    <submittedName>
        <fullName evidence="4">Uncharacterized protein</fullName>
    </submittedName>
</protein>
<proteinExistence type="evidence at transcript level"/>
<dbReference type="Pfam" id="PF00197">
    <property type="entry name" value="Kunitz_legume"/>
    <property type="match status" value="1"/>
</dbReference>
<dbReference type="InterPro" id="IPR056368">
    <property type="entry name" value="KTI1"/>
</dbReference>
<comment type="subcellular location">
    <subcellularLocation>
        <location evidence="1">Secreted</location>
    </subcellularLocation>
</comment>
<dbReference type="GO" id="GO:0004866">
    <property type="term" value="F:endopeptidase inhibitor activity"/>
    <property type="evidence" value="ECO:0007669"/>
    <property type="project" value="InterPro"/>
</dbReference>
<name>I3SYF1_LOTJA</name>
<sequence>MKLGTMFQIFPLCFLSLLVLNTQPLLADEPEPAVVDMQGNPLLPGVQYYVRPVSAEKGGLALGHTRNKTCPLDIILDPSSIIGSPTVFHTSSSSDVGYIPISTDLTVEMPILGSPCKEPKVWRLAKVGSDFWFVSTQGVPGNLVSKFKIVRFEERDNHANEGEIYSFSFCPSVYGVICAPVGIYVDDDGTQVMAVGAGVGKPYHVRFQKVSSAYLELKNQDFSGV</sequence>